<reference evidence="1" key="1">
    <citation type="submission" date="2022-03" db="EMBL/GenBank/DDBJ databases">
        <authorList>
            <person name="Martin H S."/>
        </authorList>
    </citation>
    <scope>NUCLEOTIDE SEQUENCE</scope>
</reference>
<organism evidence="1 2">
    <name type="scientific">Iphiclides podalirius</name>
    <name type="common">scarce swallowtail</name>
    <dbReference type="NCBI Taxonomy" id="110791"/>
    <lineage>
        <taxon>Eukaryota</taxon>
        <taxon>Metazoa</taxon>
        <taxon>Ecdysozoa</taxon>
        <taxon>Arthropoda</taxon>
        <taxon>Hexapoda</taxon>
        <taxon>Insecta</taxon>
        <taxon>Pterygota</taxon>
        <taxon>Neoptera</taxon>
        <taxon>Endopterygota</taxon>
        <taxon>Lepidoptera</taxon>
        <taxon>Glossata</taxon>
        <taxon>Ditrysia</taxon>
        <taxon>Papilionoidea</taxon>
        <taxon>Papilionidae</taxon>
        <taxon>Papilioninae</taxon>
        <taxon>Iphiclides</taxon>
    </lineage>
</organism>
<dbReference type="EMBL" id="OW152818">
    <property type="protein sequence ID" value="CAH2071101.1"/>
    <property type="molecule type" value="Genomic_DNA"/>
</dbReference>
<proteinExistence type="predicted"/>
<keyword evidence="2" id="KW-1185">Reference proteome</keyword>
<evidence type="ECO:0000313" key="2">
    <source>
        <dbReference type="Proteomes" id="UP000837857"/>
    </source>
</evidence>
<protein>
    <submittedName>
        <fullName evidence="1">Uncharacterized protein</fullName>
    </submittedName>
</protein>
<gene>
    <name evidence="1" type="ORF">IPOD504_LOCUS14982</name>
</gene>
<evidence type="ECO:0000313" key="1">
    <source>
        <dbReference type="EMBL" id="CAH2071101.1"/>
    </source>
</evidence>
<feature type="non-terminal residue" evidence="1">
    <location>
        <position position="1"/>
    </location>
</feature>
<accession>A0ABN8J085</accession>
<dbReference type="Proteomes" id="UP000837857">
    <property type="component" value="Chromosome 6"/>
</dbReference>
<sequence length="111" mass="12482">MSEPNNPPSFQRQSAVGRNKGRHFLSAAATPHVLRLRGNVNFLSACELDPKKPYQRTHVEDYYGTKGVIRSAAATPHVLRLRGNVNFLSACELDPKKPYQRTHVEDYYGTA</sequence>
<name>A0ABN8J085_9NEOP</name>